<keyword evidence="9" id="KW-1185">Reference proteome</keyword>
<comment type="caution">
    <text evidence="8">The sequence shown here is derived from an EMBL/GenBank/DDBJ whole genome shotgun (WGS) entry which is preliminary data.</text>
</comment>
<protein>
    <submittedName>
        <fullName evidence="8">MFS transporter</fullName>
    </submittedName>
</protein>
<keyword evidence="3" id="KW-1003">Cell membrane</keyword>
<dbReference type="AlphaFoldDB" id="A0AA41X6J7"/>
<evidence type="ECO:0000256" key="7">
    <source>
        <dbReference type="SAM" id="Phobius"/>
    </source>
</evidence>
<dbReference type="CDD" id="cd06173">
    <property type="entry name" value="MFS_MefA_like"/>
    <property type="match status" value="1"/>
</dbReference>
<dbReference type="EMBL" id="JANCLT010000001">
    <property type="protein sequence ID" value="MCP8967549.1"/>
    <property type="molecule type" value="Genomic_DNA"/>
</dbReference>
<dbReference type="GO" id="GO:0022857">
    <property type="term" value="F:transmembrane transporter activity"/>
    <property type="evidence" value="ECO:0007669"/>
    <property type="project" value="InterPro"/>
</dbReference>
<keyword evidence="6 7" id="KW-0472">Membrane</keyword>
<feature type="transmembrane region" description="Helical" evidence="7">
    <location>
        <begin position="358"/>
        <end position="377"/>
    </location>
</feature>
<evidence type="ECO:0000256" key="5">
    <source>
        <dbReference type="ARBA" id="ARBA00022989"/>
    </source>
</evidence>
<dbReference type="InterPro" id="IPR036259">
    <property type="entry name" value="MFS_trans_sf"/>
</dbReference>
<feature type="transmembrane region" description="Helical" evidence="7">
    <location>
        <begin position="88"/>
        <end position="108"/>
    </location>
</feature>
<evidence type="ECO:0000256" key="4">
    <source>
        <dbReference type="ARBA" id="ARBA00022692"/>
    </source>
</evidence>
<sequence length="421" mass="46529">MEIFQNRTFTKLFLAMFTSQLGSTIGNMAFAFYLLEHFSSKPYYATLAEMMYAAPALLVFFLVGVLADRMDRKRIAESSDWIRAGLTVLLLAAVLSHSLFFIFLILFLRSAVTKFFGPAETGILQGILDQEQYMQASGLNQSVMGVFMLFGVGLGALSYHYLGITWSVVIDGISFVISALLIRSCHISEAVRRPNGKTHFRDISFQTIFTDFKQGILYIKSYKLLLSILFAFFVFGLVNGGFAVLPLFTMKYKLAPGHYEQFASLFSIFLGVGFVAGSAISSKVIEKLQPHRVLILGIFLTGILTFVVATMTNVWLYLVCIGITGLLLAPVNVALGGWMNELVDPKMIGRVNAWVDPFMTLAHTFALGLIAVAFPGFVSIDVLYYVLGGLLLFVSCYYLLVLPKLVQQPAAQAKGQLDAQS</sequence>
<keyword evidence="5 7" id="KW-1133">Transmembrane helix</keyword>
<evidence type="ECO:0000313" key="9">
    <source>
        <dbReference type="Proteomes" id="UP001156102"/>
    </source>
</evidence>
<accession>A0AA41X6J7</accession>
<dbReference type="Gene3D" id="1.20.1250.20">
    <property type="entry name" value="MFS general substrate transporter like domains"/>
    <property type="match status" value="1"/>
</dbReference>
<dbReference type="GO" id="GO:0005886">
    <property type="term" value="C:plasma membrane"/>
    <property type="evidence" value="ECO:0007669"/>
    <property type="project" value="UniProtKB-SubCell"/>
</dbReference>
<dbReference type="PANTHER" id="PTHR43266:SF8">
    <property type="entry name" value="MACROLIDE-EFFLUX PROTEIN"/>
    <property type="match status" value="1"/>
</dbReference>
<keyword evidence="2" id="KW-0813">Transport</keyword>
<gene>
    <name evidence="8" type="ORF">NK662_03200</name>
</gene>
<evidence type="ECO:0000256" key="3">
    <source>
        <dbReference type="ARBA" id="ARBA00022475"/>
    </source>
</evidence>
<evidence type="ECO:0000256" key="1">
    <source>
        <dbReference type="ARBA" id="ARBA00004651"/>
    </source>
</evidence>
<evidence type="ECO:0000256" key="2">
    <source>
        <dbReference type="ARBA" id="ARBA00022448"/>
    </source>
</evidence>
<dbReference type="RefSeq" id="WP_254757277.1">
    <property type="nucleotide sequence ID" value="NZ_JANCLT010000001.1"/>
</dbReference>
<feature type="transmembrane region" description="Helical" evidence="7">
    <location>
        <begin position="383"/>
        <end position="402"/>
    </location>
</feature>
<comment type="subcellular location">
    <subcellularLocation>
        <location evidence="1">Cell membrane</location>
        <topology evidence="1">Multi-pass membrane protein</topology>
    </subcellularLocation>
</comment>
<feature type="transmembrane region" description="Helical" evidence="7">
    <location>
        <begin position="261"/>
        <end position="281"/>
    </location>
</feature>
<dbReference type="InterPro" id="IPR011701">
    <property type="entry name" value="MFS"/>
</dbReference>
<feature type="transmembrane region" description="Helical" evidence="7">
    <location>
        <begin position="224"/>
        <end position="249"/>
    </location>
</feature>
<evidence type="ECO:0000313" key="8">
    <source>
        <dbReference type="EMBL" id="MCP8967549.1"/>
    </source>
</evidence>
<proteinExistence type="predicted"/>
<keyword evidence="4 7" id="KW-0812">Transmembrane</keyword>
<feature type="transmembrane region" description="Helical" evidence="7">
    <location>
        <begin position="293"/>
        <end position="309"/>
    </location>
</feature>
<feature type="transmembrane region" description="Helical" evidence="7">
    <location>
        <begin position="47"/>
        <end position="67"/>
    </location>
</feature>
<feature type="transmembrane region" description="Helical" evidence="7">
    <location>
        <begin position="315"/>
        <end position="338"/>
    </location>
</feature>
<evidence type="ECO:0000256" key="6">
    <source>
        <dbReference type="ARBA" id="ARBA00023136"/>
    </source>
</evidence>
<organism evidence="8 9">
    <name type="scientific">Ectobacillus ponti</name>
    <dbReference type="NCBI Taxonomy" id="2961894"/>
    <lineage>
        <taxon>Bacteria</taxon>
        <taxon>Bacillati</taxon>
        <taxon>Bacillota</taxon>
        <taxon>Bacilli</taxon>
        <taxon>Bacillales</taxon>
        <taxon>Bacillaceae</taxon>
        <taxon>Ectobacillus</taxon>
    </lineage>
</organism>
<dbReference type="SUPFAM" id="SSF103473">
    <property type="entry name" value="MFS general substrate transporter"/>
    <property type="match status" value="1"/>
</dbReference>
<dbReference type="PANTHER" id="PTHR43266">
    <property type="entry name" value="MACROLIDE-EFFLUX PROTEIN"/>
    <property type="match status" value="1"/>
</dbReference>
<feature type="transmembrane region" description="Helical" evidence="7">
    <location>
        <begin position="12"/>
        <end position="35"/>
    </location>
</feature>
<reference evidence="8" key="1">
    <citation type="submission" date="2022-07" db="EMBL/GenBank/DDBJ databases">
        <authorList>
            <person name="Li W.-J."/>
            <person name="Deng Q.-Q."/>
        </authorList>
    </citation>
    <scope>NUCLEOTIDE SEQUENCE</scope>
    <source>
        <strain evidence="8">SYSU M60031</strain>
    </source>
</reference>
<dbReference type="Pfam" id="PF07690">
    <property type="entry name" value="MFS_1"/>
    <property type="match status" value="1"/>
</dbReference>
<name>A0AA41X6J7_9BACI</name>
<dbReference type="Proteomes" id="UP001156102">
    <property type="component" value="Unassembled WGS sequence"/>
</dbReference>